<dbReference type="PANTHER" id="PTHR34235">
    <property type="entry name" value="SLR1203 PROTEIN-RELATED"/>
    <property type="match status" value="1"/>
</dbReference>
<comment type="caution">
    <text evidence="1">The sequence shown here is derived from an EMBL/GenBank/DDBJ whole genome shotgun (WGS) entry which is preliminary data.</text>
</comment>
<evidence type="ECO:0000313" key="2">
    <source>
        <dbReference type="Proteomes" id="UP001576780"/>
    </source>
</evidence>
<reference evidence="1 2" key="1">
    <citation type="submission" date="2024-09" db="EMBL/GenBank/DDBJ databases">
        <title>Floridaenema gen nov. (Aerosakkonemataceae, Aerosakkonematales ord. nov., Cyanobacteria) from benthic tropical and subtropical fresh waters, with the description of four new species.</title>
        <authorList>
            <person name="Moretto J.A."/>
            <person name="Berthold D.E."/>
            <person name="Lefler F.W."/>
            <person name="Huang I.-S."/>
            <person name="Laughinghouse H. IV."/>
        </authorList>
    </citation>
    <scope>NUCLEOTIDE SEQUENCE [LARGE SCALE GENOMIC DNA]</scope>
    <source>
        <strain evidence="1 2">BLCC-F167</strain>
    </source>
</reference>
<protein>
    <submittedName>
        <fullName evidence="1">DUF29 domain-containing protein</fullName>
    </submittedName>
</protein>
<dbReference type="Gene3D" id="1.20.1220.20">
    <property type="entry name" value="Uncharcterised protein PF01724"/>
    <property type="match status" value="1"/>
</dbReference>
<gene>
    <name evidence="1" type="ORF">ACE1CA_04795</name>
</gene>
<keyword evidence="2" id="KW-1185">Reference proteome</keyword>
<dbReference type="Proteomes" id="UP001576780">
    <property type="component" value="Unassembled WGS sequence"/>
</dbReference>
<dbReference type="PANTHER" id="PTHR34235:SF3">
    <property type="entry name" value="SLR1203 PROTEIN"/>
    <property type="match status" value="1"/>
</dbReference>
<name>A0ABV4WFT1_9CYAN</name>
<dbReference type="EMBL" id="JBHFNT010000047">
    <property type="protein sequence ID" value="MFB2833831.1"/>
    <property type="molecule type" value="Genomic_DNA"/>
</dbReference>
<dbReference type="InterPro" id="IPR002636">
    <property type="entry name" value="DUF29"/>
</dbReference>
<proteinExistence type="predicted"/>
<sequence>MISITDLKELYEVDDIKWLDTTIKLLKNRQFDSLDLENLIEELEELGRRERNAVVSLLEQIIRHLLLLEYWTNERDNNSAHWQSEIYNFRVQLNRKLTTTLLNYLEDELEQIYQDAKGYVELKTQNSVEFPSQCPYSLDELRDRTWWPR</sequence>
<accession>A0ABV4WFT1</accession>
<evidence type="ECO:0000313" key="1">
    <source>
        <dbReference type="EMBL" id="MFB2833831.1"/>
    </source>
</evidence>
<dbReference type="RefSeq" id="WP_413276282.1">
    <property type="nucleotide sequence ID" value="NZ_JBHFNT010000047.1"/>
</dbReference>
<organism evidence="1 2">
    <name type="scientific">Floridaenema evergladense BLCC-F167</name>
    <dbReference type="NCBI Taxonomy" id="3153639"/>
    <lineage>
        <taxon>Bacteria</taxon>
        <taxon>Bacillati</taxon>
        <taxon>Cyanobacteriota</taxon>
        <taxon>Cyanophyceae</taxon>
        <taxon>Oscillatoriophycideae</taxon>
        <taxon>Aerosakkonematales</taxon>
        <taxon>Aerosakkonemataceae</taxon>
        <taxon>Floridanema</taxon>
        <taxon>Floridanema evergladense</taxon>
    </lineage>
</organism>
<dbReference type="Pfam" id="PF01724">
    <property type="entry name" value="DUF29"/>
    <property type="match status" value="1"/>
</dbReference>